<keyword evidence="1" id="KW-0808">Transferase</keyword>
<dbReference type="Pfam" id="PF00072">
    <property type="entry name" value="Response_reg"/>
    <property type="match status" value="1"/>
</dbReference>
<dbReference type="RefSeq" id="WP_017841603.1">
    <property type="nucleotide sequence ID" value="NZ_CP035467.1"/>
</dbReference>
<dbReference type="Gene3D" id="3.30.565.10">
    <property type="entry name" value="Histidine kinase-like ATPase, C-terminal domain"/>
    <property type="match status" value="1"/>
</dbReference>
<keyword evidence="4" id="KW-0597">Phosphoprotein</keyword>
<dbReference type="STRING" id="675511.GCA_000341735_03148"/>
<feature type="domain" description="PAC" evidence="9">
    <location>
        <begin position="223"/>
        <end position="274"/>
    </location>
</feature>
<dbReference type="InterPro" id="IPR050482">
    <property type="entry name" value="Sensor_HK_TwoCompSys"/>
</dbReference>
<dbReference type="PROSITE" id="PS50109">
    <property type="entry name" value="HIS_KIN"/>
    <property type="match status" value="1"/>
</dbReference>
<dbReference type="EMBL" id="CP035467">
    <property type="protein sequence ID" value="QCW84507.1"/>
    <property type="molecule type" value="Genomic_DNA"/>
</dbReference>
<evidence type="ECO:0000259" key="7">
    <source>
        <dbReference type="PROSITE" id="PS50110"/>
    </source>
</evidence>
<evidence type="ECO:0000313" key="11">
    <source>
        <dbReference type="Proteomes" id="UP000305881"/>
    </source>
</evidence>
<evidence type="ECO:0000256" key="4">
    <source>
        <dbReference type="PROSITE-ProRule" id="PRU00169"/>
    </source>
</evidence>
<dbReference type="InterPro" id="IPR000700">
    <property type="entry name" value="PAS-assoc_C"/>
</dbReference>
<dbReference type="SMART" id="SM00387">
    <property type="entry name" value="HATPase_c"/>
    <property type="match status" value="1"/>
</dbReference>
<evidence type="ECO:0000256" key="1">
    <source>
        <dbReference type="ARBA" id="ARBA00022679"/>
    </source>
</evidence>
<dbReference type="PANTHER" id="PTHR24421:SF59">
    <property type="entry name" value="OXYGEN SENSOR HISTIDINE KINASE NREB"/>
    <property type="match status" value="1"/>
</dbReference>
<dbReference type="Pfam" id="PF00989">
    <property type="entry name" value="PAS"/>
    <property type="match status" value="1"/>
</dbReference>
<dbReference type="SMART" id="SM00448">
    <property type="entry name" value="REC"/>
    <property type="match status" value="1"/>
</dbReference>
<evidence type="ECO:0000256" key="5">
    <source>
        <dbReference type="SAM" id="Coils"/>
    </source>
</evidence>
<keyword evidence="5" id="KW-0175">Coiled coil</keyword>
<dbReference type="SMART" id="SM00091">
    <property type="entry name" value="PAS"/>
    <property type="match status" value="1"/>
</dbReference>
<dbReference type="KEGG" id="mbur:EQU24_21400"/>
<proteinExistence type="predicted"/>
<evidence type="ECO:0000259" key="6">
    <source>
        <dbReference type="PROSITE" id="PS50109"/>
    </source>
</evidence>
<evidence type="ECO:0000313" key="10">
    <source>
        <dbReference type="EMBL" id="QCW84507.1"/>
    </source>
</evidence>
<dbReference type="InterPro" id="IPR000014">
    <property type="entry name" value="PAS"/>
</dbReference>
<feature type="domain" description="PAS" evidence="8">
    <location>
        <begin position="144"/>
        <end position="196"/>
    </location>
</feature>
<dbReference type="InterPro" id="IPR003594">
    <property type="entry name" value="HATPase_dom"/>
</dbReference>
<dbReference type="InterPro" id="IPR035965">
    <property type="entry name" value="PAS-like_dom_sf"/>
</dbReference>
<dbReference type="Gene3D" id="3.40.50.2300">
    <property type="match status" value="1"/>
</dbReference>
<dbReference type="InterPro" id="IPR001789">
    <property type="entry name" value="Sig_transdc_resp-reg_receiver"/>
</dbReference>
<dbReference type="AlphaFoldDB" id="A0A4P9USS6"/>
<feature type="domain" description="Histidine kinase" evidence="6">
    <location>
        <begin position="300"/>
        <end position="494"/>
    </location>
</feature>
<evidence type="ECO:0000259" key="9">
    <source>
        <dbReference type="PROSITE" id="PS50113"/>
    </source>
</evidence>
<dbReference type="CDD" id="cd00156">
    <property type="entry name" value="REC"/>
    <property type="match status" value="1"/>
</dbReference>
<evidence type="ECO:0000256" key="3">
    <source>
        <dbReference type="ARBA" id="ARBA00023012"/>
    </source>
</evidence>
<dbReference type="InterPro" id="IPR036890">
    <property type="entry name" value="HATPase_C_sf"/>
</dbReference>
<dbReference type="NCBIfam" id="TIGR00229">
    <property type="entry name" value="sensory_box"/>
    <property type="match status" value="1"/>
</dbReference>
<evidence type="ECO:0000259" key="8">
    <source>
        <dbReference type="PROSITE" id="PS50112"/>
    </source>
</evidence>
<dbReference type="PANTHER" id="PTHR24421">
    <property type="entry name" value="NITRATE/NITRITE SENSOR PROTEIN NARX-RELATED"/>
    <property type="match status" value="1"/>
</dbReference>
<keyword evidence="2" id="KW-0418">Kinase</keyword>
<dbReference type="SUPFAM" id="SSF52172">
    <property type="entry name" value="CheY-like"/>
    <property type="match status" value="1"/>
</dbReference>
<keyword evidence="3" id="KW-0902">Two-component regulatory system</keyword>
<dbReference type="GO" id="GO:0006355">
    <property type="term" value="P:regulation of DNA-templated transcription"/>
    <property type="evidence" value="ECO:0007669"/>
    <property type="project" value="InterPro"/>
</dbReference>
<dbReference type="GO" id="GO:0000155">
    <property type="term" value="F:phosphorelay sensor kinase activity"/>
    <property type="evidence" value="ECO:0007669"/>
    <property type="project" value="InterPro"/>
</dbReference>
<feature type="domain" description="Response regulatory" evidence="7">
    <location>
        <begin position="10"/>
        <end position="126"/>
    </location>
</feature>
<dbReference type="Pfam" id="PF07730">
    <property type="entry name" value="HisKA_3"/>
    <property type="match status" value="1"/>
</dbReference>
<dbReference type="PROSITE" id="PS50112">
    <property type="entry name" value="PAS"/>
    <property type="match status" value="1"/>
</dbReference>
<feature type="modified residue" description="4-aspartylphosphate" evidence="4">
    <location>
        <position position="61"/>
    </location>
</feature>
<dbReference type="SUPFAM" id="SSF55785">
    <property type="entry name" value="PYP-like sensor domain (PAS domain)"/>
    <property type="match status" value="1"/>
</dbReference>
<dbReference type="Gene3D" id="3.30.450.20">
    <property type="entry name" value="PAS domain"/>
    <property type="match status" value="1"/>
</dbReference>
<feature type="coiled-coil region" evidence="5">
    <location>
        <begin position="123"/>
        <end position="157"/>
    </location>
</feature>
<dbReference type="GO" id="GO:0016020">
    <property type="term" value="C:membrane"/>
    <property type="evidence" value="ECO:0007669"/>
    <property type="project" value="InterPro"/>
</dbReference>
<evidence type="ECO:0000256" key="2">
    <source>
        <dbReference type="ARBA" id="ARBA00022777"/>
    </source>
</evidence>
<dbReference type="InterPro" id="IPR011006">
    <property type="entry name" value="CheY-like_superfamily"/>
</dbReference>
<dbReference type="Gene3D" id="1.20.5.1930">
    <property type="match status" value="1"/>
</dbReference>
<dbReference type="GO" id="GO:0046983">
    <property type="term" value="F:protein dimerization activity"/>
    <property type="evidence" value="ECO:0007669"/>
    <property type="project" value="InterPro"/>
</dbReference>
<dbReference type="OrthoDB" id="9797605at2"/>
<dbReference type="CDD" id="cd00130">
    <property type="entry name" value="PAS"/>
    <property type="match status" value="1"/>
</dbReference>
<keyword evidence="11" id="KW-1185">Reference proteome</keyword>
<dbReference type="PROSITE" id="PS50113">
    <property type="entry name" value="PAC"/>
    <property type="match status" value="1"/>
</dbReference>
<dbReference type="CDD" id="cd16917">
    <property type="entry name" value="HATPase_UhpB-NarQ-NarX-like"/>
    <property type="match status" value="1"/>
</dbReference>
<protein>
    <submittedName>
        <fullName evidence="10">PAS domain S-box protein</fullName>
    </submittedName>
</protein>
<sequence>MNTTQIGKISILMIEDDKLDEALVISTLERDGLSFEHTAIQNKQDLHTLLDSRPWDVIVSDYNLPAFSAYEVLDILEANNLDIPCIVISGCLNEETAVTLLKKGAHDFIPKHNLVRLVPAIRREVAEAKNRATKRQVEQALKQKEKLLNNIVGALGEGLAVTDAQGRILFINPEAERLLGWRNNEVSGLNLHRLIHYLKADGSPYPEQDCPVGNYTRQGIPYRTEDEIFIRRDGSFFEVSYVATPIRENDQVIAVVTAFHDISRRKQAERELNESRCRLRELSSFLQSVREEERTRIARELHDELGQALTALKMDLTWLLTRFADDQDEMLVKTDNMITLVDSTVDSMRRISANLRPGLLDDLGLAATAEWLLAEFQERTGVEYTLKISHEEFDFDNVLNTTIFRILQEAVTNVARHAKASRLDVELEDCDERIVLSIKDDGIGLIHQAASANKRKPFGLLGIRERVTSLGGHIDITGQAGQGTKIRVMLPKQVITEPLKEHDKSIAG</sequence>
<dbReference type="SUPFAM" id="SSF55874">
    <property type="entry name" value="ATPase domain of HSP90 chaperone/DNA topoisomerase II/histidine kinase"/>
    <property type="match status" value="1"/>
</dbReference>
<dbReference type="InterPro" id="IPR011712">
    <property type="entry name" value="Sig_transdc_His_kin_sub3_dim/P"/>
</dbReference>
<accession>A0A4P9USS6</accession>
<dbReference type="PROSITE" id="PS50110">
    <property type="entry name" value="RESPONSE_REGULATORY"/>
    <property type="match status" value="1"/>
</dbReference>
<dbReference type="Proteomes" id="UP000305881">
    <property type="component" value="Chromosome"/>
</dbReference>
<gene>
    <name evidence="10" type="ORF">EQU24_21400</name>
</gene>
<reference evidence="11" key="1">
    <citation type="journal article" date="2019" name="J. Bacteriol.">
        <title>A Mutagenic Screen Identifies a TonB-Dependent Receptor Required for the Lanthanide Metal Switch in the Type I Methanotroph 'Methylotuvimicrobium buryatense' 5GB1C.</title>
        <authorList>
            <person name="Groom J.D."/>
            <person name="Ford S.M."/>
            <person name="Pesesky M.W."/>
            <person name="Lidstrom M.E."/>
        </authorList>
    </citation>
    <scope>NUCLEOTIDE SEQUENCE [LARGE SCALE GENOMIC DNA]</scope>
    <source>
        <strain evidence="11">5GB1C</strain>
    </source>
</reference>
<dbReference type="InterPro" id="IPR013767">
    <property type="entry name" value="PAS_fold"/>
</dbReference>
<organism evidence="10 11">
    <name type="scientific">Methylotuvimicrobium buryatense</name>
    <name type="common">Methylomicrobium buryatense</name>
    <dbReference type="NCBI Taxonomy" id="95641"/>
    <lineage>
        <taxon>Bacteria</taxon>
        <taxon>Pseudomonadati</taxon>
        <taxon>Pseudomonadota</taxon>
        <taxon>Gammaproteobacteria</taxon>
        <taxon>Methylococcales</taxon>
        <taxon>Methylococcaceae</taxon>
        <taxon>Methylotuvimicrobium</taxon>
    </lineage>
</organism>
<dbReference type="Pfam" id="PF02518">
    <property type="entry name" value="HATPase_c"/>
    <property type="match status" value="1"/>
</dbReference>
<name>A0A4P9USS6_METBY</name>
<dbReference type="InterPro" id="IPR005467">
    <property type="entry name" value="His_kinase_dom"/>
</dbReference>